<dbReference type="SUPFAM" id="SSF46689">
    <property type="entry name" value="Homeodomain-like"/>
    <property type="match status" value="1"/>
</dbReference>
<dbReference type="Pfam" id="PF05044">
    <property type="entry name" value="HPD"/>
    <property type="match status" value="1"/>
</dbReference>
<dbReference type="SUPFAM" id="SSF64268">
    <property type="entry name" value="PX domain"/>
    <property type="match status" value="1"/>
</dbReference>
<dbReference type="InterPro" id="IPR039350">
    <property type="entry name" value="Prospero_homeodomain"/>
</dbReference>
<evidence type="ECO:0000256" key="6">
    <source>
        <dbReference type="ARBA" id="ARBA00023242"/>
    </source>
</evidence>
<dbReference type="InterPro" id="IPR009057">
    <property type="entry name" value="Homeodomain-like_sf"/>
</dbReference>
<evidence type="ECO:0000256" key="3">
    <source>
        <dbReference type="ARBA" id="ARBA00023125"/>
    </source>
</evidence>
<proteinExistence type="predicted"/>
<keyword evidence="6" id="KW-0539">Nucleus</keyword>
<keyword evidence="2" id="KW-0805">Transcription regulation</keyword>
<dbReference type="GO" id="GO:0000978">
    <property type="term" value="F:RNA polymerase II cis-regulatory region sequence-specific DNA binding"/>
    <property type="evidence" value="ECO:0007669"/>
    <property type="project" value="TreeGrafter"/>
</dbReference>
<keyword evidence="3" id="KW-0238">DNA-binding</keyword>
<dbReference type="PANTHER" id="PTHR12198:SF11">
    <property type="entry name" value="PROSPERO HOMEOBOX 3"/>
    <property type="match status" value="1"/>
</dbReference>
<feature type="region of interest" description="Disordered" evidence="7">
    <location>
        <begin position="125"/>
        <end position="180"/>
    </location>
</feature>
<comment type="caution">
    <text evidence="10">The sequence shown here is derived from an EMBL/GenBank/DDBJ whole genome shotgun (WGS) entry which is preliminary data.</text>
</comment>
<evidence type="ECO:0000256" key="5">
    <source>
        <dbReference type="ARBA" id="ARBA00023163"/>
    </source>
</evidence>
<dbReference type="GO" id="GO:0007399">
    <property type="term" value="P:nervous system development"/>
    <property type="evidence" value="ECO:0007669"/>
    <property type="project" value="UniProtKB-ARBA"/>
</dbReference>
<organism evidence="10 11">
    <name type="scientific">Scophthalmus maximus</name>
    <name type="common">Turbot</name>
    <name type="synonym">Psetta maxima</name>
    <dbReference type="NCBI Taxonomy" id="52904"/>
    <lineage>
        <taxon>Eukaryota</taxon>
        <taxon>Metazoa</taxon>
        <taxon>Chordata</taxon>
        <taxon>Craniata</taxon>
        <taxon>Vertebrata</taxon>
        <taxon>Euteleostomi</taxon>
        <taxon>Actinopterygii</taxon>
        <taxon>Neopterygii</taxon>
        <taxon>Teleostei</taxon>
        <taxon>Neoteleostei</taxon>
        <taxon>Acanthomorphata</taxon>
        <taxon>Carangaria</taxon>
        <taxon>Pleuronectiformes</taxon>
        <taxon>Pleuronectoidei</taxon>
        <taxon>Scophthalmidae</taxon>
        <taxon>Scophthalmus</taxon>
    </lineage>
</organism>
<feature type="compositionally biased region" description="Acidic residues" evidence="7">
    <location>
        <begin position="432"/>
        <end position="441"/>
    </location>
</feature>
<reference evidence="10 11" key="1">
    <citation type="submission" date="2019-06" db="EMBL/GenBank/DDBJ databases">
        <title>Draft genomes of female and male turbot (Scophthalmus maximus).</title>
        <authorList>
            <person name="Xu H."/>
            <person name="Xu X.-W."/>
            <person name="Shao C."/>
            <person name="Chen S."/>
        </authorList>
    </citation>
    <scope>NUCLEOTIDE SEQUENCE [LARGE SCALE GENOMIC DNA]</scope>
    <source>
        <strain evidence="10">Ysfricsl-2016a</strain>
        <tissue evidence="10">Blood</tissue>
    </source>
</reference>
<comment type="subcellular location">
    <subcellularLocation>
        <location evidence="1">Nucleus</location>
    </subcellularLocation>
</comment>
<feature type="domain" description="PX" evidence="8">
    <location>
        <begin position="1"/>
        <end position="130"/>
    </location>
</feature>
<evidence type="ECO:0000259" key="8">
    <source>
        <dbReference type="PROSITE" id="PS50195"/>
    </source>
</evidence>
<feature type="compositionally biased region" description="Basic and acidic residues" evidence="7">
    <location>
        <begin position="597"/>
        <end position="613"/>
    </location>
</feature>
<dbReference type="Gene3D" id="1.10.10.500">
    <property type="entry name" value="Homeo-prospero domain"/>
    <property type="match status" value="1"/>
</dbReference>
<dbReference type="EMBL" id="VEVO01000008">
    <property type="protein sequence ID" value="KAF0039150.1"/>
    <property type="molecule type" value="Genomic_DNA"/>
</dbReference>
<dbReference type="SMART" id="SM00312">
    <property type="entry name" value="PX"/>
    <property type="match status" value="1"/>
</dbReference>
<feature type="region of interest" description="Disordered" evidence="7">
    <location>
        <begin position="686"/>
        <end position="762"/>
    </location>
</feature>
<evidence type="ECO:0000313" key="10">
    <source>
        <dbReference type="EMBL" id="KAF0039150.1"/>
    </source>
</evidence>
<name>A0A6A4T578_SCOMX</name>
<dbReference type="GO" id="GO:0005634">
    <property type="term" value="C:nucleus"/>
    <property type="evidence" value="ECO:0007669"/>
    <property type="project" value="UniProtKB-SubCell"/>
</dbReference>
<dbReference type="InterPro" id="IPR036871">
    <property type="entry name" value="PX_dom_sf"/>
</dbReference>
<feature type="compositionally biased region" description="Basic and acidic residues" evidence="7">
    <location>
        <begin position="718"/>
        <end position="742"/>
    </location>
</feature>
<dbReference type="AlphaFoldDB" id="A0A6A4T578"/>
<dbReference type="SUPFAM" id="SSF116846">
    <property type="entry name" value="MIT domain"/>
    <property type="match status" value="1"/>
</dbReference>
<feature type="domain" description="Prospero" evidence="9">
    <location>
        <begin position="770"/>
        <end position="899"/>
    </location>
</feature>
<keyword evidence="4" id="KW-0371">Homeobox</keyword>
<dbReference type="GO" id="GO:0048468">
    <property type="term" value="P:cell development"/>
    <property type="evidence" value="ECO:0007669"/>
    <property type="project" value="UniProtKB-ARBA"/>
</dbReference>
<dbReference type="Proteomes" id="UP000438429">
    <property type="component" value="Unassembled WGS sequence"/>
</dbReference>
<dbReference type="PROSITE" id="PS51818">
    <property type="entry name" value="HOMEO_PROSPERO"/>
    <property type="match status" value="1"/>
</dbReference>
<evidence type="ECO:0000259" key="9">
    <source>
        <dbReference type="PROSITE" id="PS51818"/>
    </source>
</evidence>
<dbReference type="InterPro" id="IPR037131">
    <property type="entry name" value="Homeo_prospero_dom_sf"/>
</dbReference>
<evidence type="ECO:0008006" key="12">
    <source>
        <dbReference type="Google" id="ProtNLM"/>
    </source>
</evidence>
<dbReference type="InterPro" id="IPR023082">
    <property type="entry name" value="Homeo_prospero_dom"/>
</dbReference>
<dbReference type="PANTHER" id="PTHR12198">
    <property type="entry name" value="HOMEOBOX PROTEIN PROSPERO/PROX-1/CEH-26"/>
    <property type="match status" value="1"/>
</dbReference>
<feature type="region of interest" description="Disordered" evidence="7">
    <location>
        <begin position="192"/>
        <end position="260"/>
    </location>
</feature>
<feature type="region of interest" description="Disordered" evidence="7">
    <location>
        <begin position="474"/>
        <end position="504"/>
    </location>
</feature>
<feature type="region of interest" description="Disordered" evidence="7">
    <location>
        <begin position="594"/>
        <end position="615"/>
    </location>
</feature>
<sequence length="899" mass="101482">MSRQPKEEHYRFFAVTDPRAHEKGHTEYKVTARFVSKRHPEDVKEVVVWRRFSELKKLHGELAFTHRNLFRRQEEFPPFPRAQVFGRFEEAVIEERRKAAEAMLLFSTTIPALYNSPQLKDFFRGGEVTRPLDPTPLSTAGALPPPLIPLPKRRASDCEPAEEEEGREAPTLPQDLGTNLGLEVGEPEVAAEAYSEMGGSPREEEREELSDTELDDRARDHKSLDSQEEFDSLFDSAAEDQVPSPKEEDPPPLSDNDLAVFDPCYKQDRSSSTSDHSELFWLPPTSLNDGDVDYLNQAATELTAAMEREKEGEFSSAIHGYRTAVDILITGVQGGEMMLLKTLTSPLWFQLRHTLLTLHRSVQGPILITFQVEVAASFDRTVTCLAVQPGGATRRTGAQPNTNPSTHRHLEDRDVGEVGGGRDGQREQGIEGGDEGGLEGEDGLLEVKKRHSGAALAAEWSQDVVRVKRMKLESRLRDGEADGEADEGGRRREGGREGKRREREELKEQLEEARERLQVLQEKVWRAFGEKHMAEEEKKRGDGNRGHVGEGDVAMMEEEDITEAMYDEEDIDDGEMEKEAFSLLSVSPFDNFHTHKRREERQKDRERRMERGRGGGLPLEGILEGAGLWLDCGGLVRGDWDGGIEDEGEEGGQKFAQALKLELGSAVARVIDRVLRLYTETTDLTPSSPPAAISFLPSDEGNDGGRERGVWMGLLTRGRGEEKTRRKEEKMAGQDGEREKQLQKMRNGSSGPPGQPHRTEASDLTMPLAFNRCVTSQMIKWFSNFREFFYIQMERFARQAVREALTRDGAARLGRESQLRVGRDTELYRILNMHYNKSNIYQVPERFIEVSEVALREFYSAIWTGRDSDPCWKKGIYKIICKLDSPVPDAFRLPGCPVG</sequence>
<keyword evidence="5" id="KW-0804">Transcription</keyword>
<evidence type="ECO:0000256" key="2">
    <source>
        <dbReference type="ARBA" id="ARBA00023015"/>
    </source>
</evidence>
<dbReference type="InterPro" id="IPR036181">
    <property type="entry name" value="MIT_dom_sf"/>
</dbReference>
<evidence type="ECO:0000256" key="4">
    <source>
        <dbReference type="ARBA" id="ARBA00023155"/>
    </source>
</evidence>
<feature type="compositionally biased region" description="Basic and acidic residues" evidence="7">
    <location>
        <begin position="487"/>
        <end position="504"/>
    </location>
</feature>
<feature type="compositionally biased region" description="Acidic residues" evidence="7">
    <location>
        <begin position="205"/>
        <end position="214"/>
    </location>
</feature>
<dbReference type="InterPro" id="IPR001683">
    <property type="entry name" value="PX_dom"/>
</dbReference>
<evidence type="ECO:0000256" key="7">
    <source>
        <dbReference type="SAM" id="MobiDB-lite"/>
    </source>
</evidence>
<evidence type="ECO:0000313" key="11">
    <source>
        <dbReference type="Proteomes" id="UP000438429"/>
    </source>
</evidence>
<protein>
    <recommendedName>
        <fullName evidence="12">Sorting nexin-15</fullName>
    </recommendedName>
</protein>
<accession>A0A6A4T578</accession>
<feature type="compositionally biased region" description="Polar residues" evidence="7">
    <location>
        <begin position="396"/>
        <end position="405"/>
    </location>
</feature>
<dbReference type="Pfam" id="PF00787">
    <property type="entry name" value="PX"/>
    <property type="match status" value="1"/>
</dbReference>
<dbReference type="PROSITE" id="PS50195">
    <property type="entry name" value="PX"/>
    <property type="match status" value="1"/>
</dbReference>
<dbReference type="Gene3D" id="3.30.1520.10">
    <property type="entry name" value="Phox-like domain"/>
    <property type="match status" value="1"/>
</dbReference>
<feature type="compositionally biased region" description="Basic and acidic residues" evidence="7">
    <location>
        <begin position="215"/>
        <end position="225"/>
    </location>
</feature>
<evidence type="ECO:0000256" key="1">
    <source>
        <dbReference type="ARBA" id="ARBA00004123"/>
    </source>
</evidence>
<dbReference type="GO" id="GO:0035091">
    <property type="term" value="F:phosphatidylinositol binding"/>
    <property type="evidence" value="ECO:0007669"/>
    <property type="project" value="InterPro"/>
</dbReference>
<feature type="region of interest" description="Disordered" evidence="7">
    <location>
        <begin position="391"/>
        <end position="441"/>
    </location>
</feature>
<gene>
    <name evidence="10" type="ORF">F2P81_009634</name>
</gene>
<dbReference type="GO" id="GO:0000981">
    <property type="term" value="F:DNA-binding transcription factor activity, RNA polymerase II-specific"/>
    <property type="evidence" value="ECO:0007669"/>
    <property type="project" value="TreeGrafter"/>
</dbReference>